<evidence type="ECO:0000313" key="3">
    <source>
        <dbReference type="Proteomes" id="UP000030746"/>
    </source>
</evidence>
<dbReference type="CTD" id="20249892"/>
<sequence>MSSSEDNSSDDCESVSLNDCSVDGIEPTRNIEKKNDAILQFLAIFSFSLFIGLFILQANIAWRSYQNIYFLTRHGSSEEIFDLYLDSPAWGLDMRHVDLKVNTSIFVR</sequence>
<dbReference type="KEGG" id="lgi:LOTGIDRAFT_235578"/>
<gene>
    <name evidence="2" type="ORF">LOTGIDRAFT_235578</name>
</gene>
<dbReference type="OrthoDB" id="6136374at2759"/>
<name>V3ZYC4_LOTGI</name>
<dbReference type="GeneID" id="20249892"/>
<dbReference type="EMBL" id="KB203188">
    <property type="protein sequence ID" value="ESO85981.1"/>
    <property type="molecule type" value="Genomic_DNA"/>
</dbReference>
<keyword evidence="3" id="KW-1185">Reference proteome</keyword>
<dbReference type="Proteomes" id="UP000030746">
    <property type="component" value="Unassembled WGS sequence"/>
</dbReference>
<dbReference type="OMA" id="RIPPFND"/>
<proteinExistence type="predicted"/>
<keyword evidence="1" id="KW-0472">Membrane</keyword>
<evidence type="ECO:0000256" key="1">
    <source>
        <dbReference type="SAM" id="Phobius"/>
    </source>
</evidence>
<organism evidence="2 3">
    <name type="scientific">Lottia gigantea</name>
    <name type="common">Giant owl limpet</name>
    <dbReference type="NCBI Taxonomy" id="225164"/>
    <lineage>
        <taxon>Eukaryota</taxon>
        <taxon>Metazoa</taxon>
        <taxon>Spiralia</taxon>
        <taxon>Lophotrochozoa</taxon>
        <taxon>Mollusca</taxon>
        <taxon>Gastropoda</taxon>
        <taxon>Patellogastropoda</taxon>
        <taxon>Lottioidea</taxon>
        <taxon>Lottiidae</taxon>
        <taxon>Lottia</taxon>
    </lineage>
</organism>
<keyword evidence="1" id="KW-0812">Transmembrane</keyword>
<evidence type="ECO:0000313" key="2">
    <source>
        <dbReference type="EMBL" id="ESO85981.1"/>
    </source>
</evidence>
<dbReference type="RefSeq" id="XP_009063237.1">
    <property type="nucleotide sequence ID" value="XM_009064989.1"/>
</dbReference>
<accession>V3ZYC4</accession>
<feature type="transmembrane region" description="Helical" evidence="1">
    <location>
        <begin position="37"/>
        <end position="56"/>
    </location>
</feature>
<protein>
    <submittedName>
        <fullName evidence="2">Uncharacterized protein</fullName>
    </submittedName>
</protein>
<keyword evidence="1" id="KW-1133">Transmembrane helix</keyword>
<reference evidence="2 3" key="1">
    <citation type="journal article" date="2013" name="Nature">
        <title>Insights into bilaterian evolution from three spiralian genomes.</title>
        <authorList>
            <person name="Simakov O."/>
            <person name="Marletaz F."/>
            <person name="Cho S.J."/>
            <person name="Edsinger-Gonzales E."/>
            <person name="Havlak P."/>
            <person name="Hellsten U."/>
            <person name="Kuo D.H."/>
            <person name="Larsson T."/>
            <person name="Lv J."/>
            <person name="Arendt D."/>
            <person name="Savage R."/>
            <person name="Osoegawa K."/>
            <person name="de Jong P."/>
            <person name="Grimwood J."/>
            <person name="Chapman J.A."/>
            <person name="Shapiro H."/>
            <person name="Aerts A."/>
            <person name="Otillar R.P."/>
            <person name="Terry A.Y."/>
            <person name="Boore J.L."/>
            <person name="Grigoriev I.V."/>
            <person name="Lindberg D.R."/>
            <person name="Seaver E.C."/>
            <person name="Weisblat D.A."/>
            <person name="Putnam N.H."/>
            <person name="Rokhsar D.S."/>
        </authorList>
    </citation>
    <scope>NUCLEOTIDE SEQUENCE [LARGE SCALE GENOMIC DNA]</scope>
</reference>
<dbReference type="HOGENOM" id="CLU_2199946_0_0_1"/>
<dbReference type="AlphaFoldDB" id="V3ZYC4"/>